<dbReference type="PROSITE" id="PS51171">
    <property type="entry name" value="PREPHENATE_DEHYDR_3"/>
    <property type="match status" value="1"/>
</dbReference>
<dbReference type="SUPFAM" id="SSF53850">
    <property type="entry name" value="Periplasmic binding protein-like II"/>
    <property type="match status" value="1"/>
</dbReference>
<evidence type="ECO:0000313" key="25">
    <source>
        <dbReference type="Proteomes" id="UP001158598"/>
    </source>
</evidence>
<comment type="subcellular location">
    <subcellularLocation>
        <location evidence="3">Cytoplasm</location>
    </subcellularLocation>
</comment>
<dbReference type="Pfam" id="PF01842">
    <property type="entry name" value="ACT"/>
    <property type="match status" value="1"/>
</dbReference>
<evidence type="ECO:0000256" key="10">
    <source>
        <dbReference type="ARBA" id="ARBA00022605"/>
    </source>
</evidence>
<dbReference type="PROSITE" id="PS00857">
    <property type="entry name" value="PREPHENATE_DEHYDR_1"/>
    <property type="match status" value="1"/>
</dbReference>
<dbReference type="PROSITE" id="PS00858">
    <property type="entry name" value="PREPHENATE_DEHYDR_2"/>
    <property type="match status" value="1"/>
</dbReference>
<evidence type="ECO:0000256" key="18">
    <source>
        <dbReference type="ARBA" id="ARBA00047848"/>
    </source>
</evidence>
<evidence type="ECO:0000256" key="8">
    <source>
        <dbReference type="ARBA" id="ARBA00014401"/>
    </source>
</evidence>
<evidence type="ECO:0000256" key="1">
    <source>
        <dbReference type="ARBA" id="ARBA00000824"/>
    </source>
</evidence>
<evidence type="ECO:0000256" key="17">
    <source>
        <dbReference type="ARBA" id="ARBA00031520"/>
    </source>
</evidence>
<protein>
    <recommendedName>
        <fullName evidence="8">Bifunctional chorismate mutase/prephenate dehydratase</fullName>
        <ecNumber evidence="7">4.2.1.51</ecNumber>
        <ecNumber evidence="6">5.4.99.5</ecNumber>
    </recommendedName>
    <alternativeName>
        <fullName evidence="17">Chorismate mutase-prephenate dehydratase</fullName>
    </alternativeName>
    <alternativeName>
        <fullName evidence="16">p-protein</fullName>
    </alternativeName>
</protein>
<evidence type="ECO:0000259" key="23">
    <source>
        <dbReference type="PROSITE" id="PS51671"/>
    </source>
</evidence>
<keyword evidence="12" id="KW-0584">Phenylalanine biosynthesis</keyword>
<dbReference type="InterPro" id="IPR002912">
    <property type="entry name" value="ACT_dom"/>
</dbReference>
<dbReference type="EC" id="4.2.1.51" evidence="7"/>
<dbReference type="SUPFAM" id="SSF55021">
    <property type="entry name" value="ACT-like"/>
    <property type="match status" value="1"/>
</dbReference>
<dbReference type="InterPro" id="IPR010957">
    <property type="entry name" value="G/b/e-P-prot_chorismate_mutase"/>
</dbReference>
<evidence type="ECO:0000256" key="9">
    <source>
        <dbReference type="ARBA" id="ARBA00022490"/>
    </source>
</evidence>
<reference evidence="24" key="1">
    <citation type="submission" date="2023-03" db="EMBL/GenBank/DDBJ databases">
        <authorList>
            <person name="Pearce D."/>
        </authorList>
    </citation>
    <scope>NUCLEOTIDE SEQUENCE</scope>
    <source>
        <strain evidence="24">Mc</strain>
    </source>
</reference>
<evidence type="ECO:0000259" key="21">
    <source>
        <dbReference type="PROSITE" id="PS51168"/>
    </source>
</evidence>
<feature type="site" description="Essential for prephenate dehydratase activity" evidence="19">
    <location>
        <position position="262"/>
    </location>
</feature>
<evidence type="ECO:0000256" key="5">
    <source>
        <dbReference type="ARBA" id="ARBA00004817"/>
    </source>
</evidence>
<dbReference type="Proteomes" id="UP001158598">
    <property type="component" value="Chromosome"/>
</dbReference>
<dbReference type="PANTHER" id="PTHR21022:SF19">
    <property type="entry name" value="PREPHENATE DEHYDRATASE-RELATED"/>
    <property type="match status" value="1"/>
</dbReference>
<dbReference type="Gene3D" id="3.30.70.260">
    <property type="match status" value="1"/>
</dbReference>
<dbReference type="Gene3D" id="1.20.59.10">
    <property type="entry name" value="Chorismate mutase"/>
    <property type="match status" value="1"/>
</dbReference>
<evidence type="ECO:0000256" key="15">
    <source>
        <dbReference type="ARBA" id="ARBA00023268"/>
    </source>
</evidence>
<dbReference type="Pfam" id="PF00800">
    <property type="entry name" value="PDT"/>
    <property type="match status" value="1"/>
</dbReference>
<dbReference type="PROSITE" id="PS51168">
    <property type="entry name" value="CHORISMATE_MUT_2"/>
    <property type="match status" value="1"/>
</dbReference>
<dbReference type="GO" id="GO:0009094">
    <property type="term" value="P:L-phenylalanine biosynthetic process"/>
    <property type="evidence" value="ECO:0007669"/>
    <property type="project" value="UniProtKB-KW"/>
</dbReference>
<keyword evidence="13 24" id="KW-0413">Isomerase</keyword>
<evidence type="ECO:0000256" key="7">
    <source>
        <dbReference type="ARBA" id="ARBA00013147"/>
    </source>
</evidence>
<evidence type="ECO:0000256" key="4">
    <source>
        <dbReference type="ARBA" id="ARBA00004741"/>
    </source>
</evidence>
<dbReference type="NCBIfam" id="NF008865">
    <property type="entry name" value="PRK11898.1"/>
    <property type="match status" value="1"/>
</dbReference>
<dbReference type="InterPro" id="IPR036979">
    <property type="entry name" value="CM_dom_sf"/>
</dbReference>
<dbReference type="RefSeq" id="WP_026597624.1">
    <property type="nucleotide sequence ID" value="NZ_OX458332.1"/>
</dbReference>
<comment type="catalytic activity">
    <reaction evidence="18">
        <text>prephenate + H(+) = 3-phenylpyruvate + CO2 + H2O</text>
        <dbReference type="Rhea" id="RHEA:21648"/>
        <dbReference type="ChEBI" id="CHEBI:15377"/>
        <dbReference type="ChEBI" id="CHEBI:15378"/>
        <dbReference type="ChEBI" id="CHEBI:16526"/>
        <dbReference type="ChEBI" id="CHEBI:18005"/>
        <dbReference type="ChEBI" id="CHEBI:29934"/>
        <dbReference type="EC" id="4.2.1.51"/>
    </reaction>
</comment>
<dbReference type="GO" id="GO:0004106">
    <property type="term" value="F:chorismate mutase activity"/>
    <property type="evidence" value="ECO:0007669"/>
    <property type="project" value="UniProtKB-EC"/>
</dbReference>
<evidence type="ECO:0000256" key="12">
    <source>
        <dbReference type="ARBA" id="ARBA00023222"/>
    </source>
</evidence>
<dbReference type="CDD" id="cd04905">
    <property type="entry name" value="ACT_CM-PDT"/>
    <property type="match status" value="1"/>
</dbReference>
<dbReference type="Pfam" id="PF01817">
    <property type="entry name" value="CM_2"/>
    <property type="match status" value="1"/>
</dbReference>
<dbReference type="InterPro" id="IPR018528">
    <property type="entry name" value="Preph_deHydtase_CS"/>
</dbReference>
<dbReference type="GO" id="GO:0005737">
    <property type="term" value="C:cytoplasm"/>
    <property type="evidence" value="ECO:0007669"/>
    <property type="project" value="UniProtKB-SubCell"/>
</dbReference>
<evidence type="ECO:0000256" key="19">
    <source>
        <dbReference type="PIRSR" id="PIRSR001500-2"/>
    </source>
</evidence>
<dbReference type="CDD" id="cd13630">
    <property type="entry name" value="PBP2_PDT_1"/>
    <property type="match status" value="1"/>
</dbReference>
<name>A0AA35USX6_METCP</name>
<evidence type="ECO:0000256" key="3">
    <source>
        <dbReference type="ARBA" id="ARBA00004496"/>
    </source>
</evidence>
<feature type="domain" description="Prephenate dehydratase" evidence="22">
    <location>
        <begin position="93"/>
        <end position="269"/>
    </location>
</feature>
<dbReference type="EMBL" id="OX458332">
    <property type="protein sequence ID" value="CAI8888013.1"/>
    <property type="molecule type" value="Genomic_DNA"/>
</dbReference>
<proteinExistence type="predicted"/>
<dbReference type="FunFam" id="3.40.190.10:FF:000029">
    <property type="entry name" value="Chorismate mutase/Prephenate dehydratase"/>
    <property type="match status" value="1"/>
</dbReference>
<dbReference type="FunFam" id="3.40.190.10:FF:000034">
    <property type="entry name" value="Chorismate mutase/prephenate dehydratase"/>
    <property type="match status" value="1"/>
</dbReference>
<keyword evidence="11" id="KW-0057">Aromatic amino acid biosynthesis</keyword>
<feature type="domain" description="ACT" evidence="23">
    <location>
        <begin position="281"/>
        <end position="358"/>
    </location>
</feature>
<evidence type="ECO:0000256" key="14">
    <source>
        <dbReference type="ARBA" id="ARBA00023239"/>
    </source>
</evidence>
<evidence type="ECO:0000256" key="2">
    <source>
        <dbReference type="ARBA" id="ARBA00002364"/>
    </source>
</evidence>
<dbReference type="PANTHER" id="PTHR21022">
    <property type="entry name" value="PREPHENATE DEHYDRATASE P PROTEIN"/>
    <property type="match status" value="1"/>
</dbReference>
<feature type="domain" description="Chorismate mutase" evidence="21">
    <location>
        <begin position="1"/>
        <end position="93"/>
    </location>
</feature>
<dbReference type="SUPFAM" id="SSF48600">
    <property type="entry name" value="Chorismate mutase II"/>
    <property type="match status" value="1"/>
</dbReference>
<comment type="function">
    <text evidence="2">Catalyzes the Claisen rearrangement of chorismate to prephenate and the decarboxylation/dehydration of prephenate to phenylpyruvate.</text>
</comment>
<evidence type="ECO:0000256" key="13">
    <source>
        <dbReference type="ARBA" id="ARBA00023235"/>
    </source>
</evidence>
<dbReference type="InterPro" id="IPR036263">
    <property type="entry name" value="Chorismate_II_sf"/>
</dbReference>
<evidence type="ECO:0000256" key="11">
    <source>
        <dbReference type="ARBA" id="ARBA00023141"/>
    </source>
</evidence>
<dbReference type="PIRSF" id="PIRSF001500">
    <property type="entry name" value="Chor_mut_pdt_Ppr"/>
    <property type="match status" value="1"/>
</dbReference>
<dbReference type="Gene3D" id="3.40.190.10">
    <property type="entry name" value="Periplasmic binding protein-like II"/>
    <property type="match status" value="2"/>
</dbReference>
<keyword evidence="10" id="KW-0028">Amino-acid biosynthesis</keyword>
<keyword evidence="9" id="KW-0963">Cytoplasm</keyword>
<accession>A0AA35USX6</accession>
<dbReference type="InterPro" id="IPR002701">
    <property type="entry name" value="CM_II_prokaryot"/>
</dbReference>
<evidence type="ECO:0000256" key="6">
    <source>
        <dbReference type="ARBA" id="ARBA00012404"/>
    </source>
</evidence>
<keyword evidence="14 24" id="KW-0456">Lyase</keyword>
<comment type="catalytic activity">
    <reaction evidence="1">
        <text>chorismate = prephenate</text>
        <dbReference type="Rhea" id="RHEA:13897"/>
        <dbReference type="ChEBI" id="CHEBI:29748"/>
        <dbReference type="ChEBI" id="CHEBI:29934"/>
        <dbReference type="EC" id="5.4.99.5"/>
    </reaction>
</comment>
<gene>
    <name evidence="24" type="primary">pheA</name>
    <name evidence="24" type="ORF">MCNOR_3200</name>
</gene>
<dbReference type="InterPro" id="IPR001086">
    <property type="entry name" value="Preph_deHydtase"/>
</dbReference>
<comment type="pathway">
    <text evidence="4">Amino-acid biosynthesis; L-phenylalanine biosynthesis; phenylpyruvate from prephenate: step 1/1.</text>
</comment>
<dbReference type="GO" id="GO:0046417">
    <property type="term" value="P:chorismate metabolic process"/>
    <property type="evidence" value="ECO:0007669"/>
    <property type="project" value="InterPro"/>
</dbReference>
<evidence type="ECO:0000256" key="16">
    <source>
        <dbReference type="ARBA" id="ARBA00031175"/>
    </source>
</evidence>
<dbReference type="InterPro" id="IPR045865">
    <property type="entry name" value="ACT-like_dom_sf"/>
</dbReference>
<feature type="coiled-coil region" evidence="20">
    <location>
        <begin position="7"/>
        <end position="34"/>
    </location>
</feature>
<dbReference type="FunFam" id="3.30.70.260:FF:000012">
    <property type="entry name" value="Prephenate dehydratase"/>
    <property type="match status" value="1"/>
</dbReference>
<evidence type="ECO:0000259" key="22">
    <source>
        <dbReference type="PROSITE" id="PS51171"/>
    </source>
</evidence>
<evidence type="ECO:0000313" key="24">
    <source>
        <dbReference type="EMBL" id="CAI8888013.1"/>
    </source>
</evidence>
<sequence>MANDPSLAELRKRIDELDDRVLELLNQRARCAQRVADIKVAAGETDCFYRPEREAEILQRLTANNPGPLGREAVVRFFREVMSECLALEKPLSVAFLGPEGTFTQQAAYRHFGHAIQAVPMPAIDEIFRAVESGACHYGVVPVENSTEGVITHTLDSFVRFSLIIAGEVQLRIHHNLLCRTPTALTELTEVFSHPQSLAQCRGWLDRFLPGVRRTPLGSNAEAARRAAETAGTAAIAGEVAAGLYGLEILNRNIEDEPDNTTRFLVIGGQPVGPTGHDKTSLLLSTRNDPGALFRLIEPFARLGISMTKIESRPSRRGMWDYFFFIDVEGHQADPALAQALAEVREHCCMMRILGSYPRALS</sequence>
<organism evidence="24 25">
    <name type="scientific">Methylococcus capsulatus</name>
    <dbReference type="NCBI Taxonomy" id="414"/>
    <lineage>
        <taxon>Bacteria</taxon>
        <taxon>Pseudomonadati</taxon>
        <taxon>Pseudomonadota</taxon>
        <taxon>Gammaproteobacteria</taxon>
        <taxon>Methylococcales</taxon>
        <taxon>Methylococcaceae</taxon>
        <taxon>Methylococcus</taxon>
    </lineage>
</organism>
<keyword evidence="15" id="KW-0511">Multifunctional enzyme</keyword>
<dbReference type="NCBIfam" id="TIGR01807">
    <property type="entry name" value="CM_P2"/>
    <property type="match status" value="1"/>
</dbReference>
<dbReference type="AlphaFoldDB" id="A0AA35USX6"/>
<dbReference type="SMART" id="SM00830">
    <property type="entry name" value="CM_2"/>
    <property type="match status" value="1"/>
</dbReference>
<dbReference type="PROSITE" id="PS51671">
    <property type="entry name" value="ACT"/>
    <property type="match status" value="1"/>
</dbReference>
<dbReference type="EC" id="5.4.99.5" evidence="6"/>
<comment type="pathway">
    <text evidence="5">Metabolic intermediate biosynthesis; prephenate biosynthesis; prephenate from chorismate: step 1/1.</text>
</comment>
<keyword evidence="20" id="KW-0175">Coiled coil</keyword>
<dbReference type="GO" id="GO:0004664">
    <property type="term" value="F:prephenate dehydratase activity"/>
    <property type="evidence" value="ECO:0007669"/>
    <property type="project" value="UniProtKB-EC"/>
</dbReference>
<dbReference type="InterPro" id="IPR008242">
    <property type="entry name" value="Chor_mutase/pphenate_deHydtase"/>
</dbReference>
<evidence type="ECO:0000256" key="20">
    <source>
        <dbReference type="SAM" id="Coils"/>
    </source>
</evidence>